<evidence type="ECO:0000256" key="8">
    <source>
        <dbReference type="HAMAP-Rule" id="MF_01865"/>
    </source>
</evidence>
<keyword evidence="12" id="KW-0689">Ribosomal protein</keyword>
<keyword evidence="6 8" id="KW-0408">Iron</keyword>
<dbReference type="FunFam" id="3.80.30.20:FF:000001">
    <property type="entry name" value="tRNA-2-methylthio-N(6)-dimethylallyladenosine synthase 2"/>
    <property type="match status" value="1"/>
</dbReference>
<dbReference type="SFLD" id="SFLDG01082">
    <property type="entry name" value="B12-binding_domain_containing"/>
    <property type="match status" value="1"/>
</dbReference>
<name>A0A8J6Y6R4_9BACT</name>
<keyword evidence="1 8" id="KW-0004">4Fe-4S</keyword>
<dbReference type="InterPro" id="IPR013848">
    <property type="entry name" value="Methylthiotransferase_N"/>
</dbReference>
<dbReference type="SMART" id="SM00729">
    <property type="entry name" value="Elp3"/>
    <property type="match status" value="1"/>
</dbReference>
<dbReference type="GO" id="GO:0005829">
    <property type="term" value="C:cytosol"/>
    <property type="evidence" value="ECO:0007669"/>
    <property type="project" value="TreeGrafter"/>
</dbReference>
<feature type="binding site" evidence="8">
    <location>
        <position position="175"/>
    </location>
    <ligand>
        <name>[4Fe-4S] cluster</name>
        <dbReference type="ChEBI" id="CHEBI:49883"/>
        <label>2</label>
        <note>4Fe-4S-S-AdoMet</note>
    </ligand>
</feature>
<evidence type="ECO:0000259" key="9">
    <source>
        <dbReference type="PROSITE" id="PS50926"/>
    </source>
</evidence>
<keyword evidence="12" id="KW-0687">Ribonucleoprotein</keyword>
<dbReference type="InterPro" id="IPR005840">
    <property type="entry name" value="Ribosomal_uS12_MeSTrfase_RimO"/>
</dbReference>
<evidence type="ECO:0000256" key="3">
    <source>
        <dbReference type="ARBA" id="ARBA00022679"/>
    </source>
</evidence>
<dbReference type="AlphaFoldDB" id="A0A8J6Y6R4"/>
<dbReference type="InterPro" id="IPR002792">
    <property type="entry name" value="TRAM_dom"/>
</dbReference>
<feature type="binding site" evidence="8">
    <location>
        <position position="62"/>
    </location>
    <ligand>
        <name>[4Fe-4S] cluster</name>
        <dbReference type="ChEBI" id="CHEBI:49883"/>
        <label>1</label>
    </ligand>
</feature>
<feature type="binding site" evidence="8">
    <location>
        <position position="172"/>
    </location>
    <ligand>
        <name>[4Fe-4S] cluster</name>
        <dbReference type="ChEBI" id="CHEBI:49883"/>
        <label>2</label>
        <note>4Fe-4S-S-AdoMet</note>
    </ligand>
</feature>
<dbReference type="Gene3D" id="2.40.50.140">
    <property type="entry name" value="Nucleic acid-binding proteins"/>
    <property type="match status" value="1"/>
</dbReference>
<dbReference type="SFLD" id="SFLDF00274">
    <property type="entry name" value="ribosomal_protein_S12_methylth"/>
    <property type="match status" value="1"/>
</dbReference>
<dbReference type="HAMAP" id="MF_01865">
    <property type="entry name" value="MTTase_RimO"/>
    <property type="match status" value="1"/>
</dbReference>
<evidence type="ECO:0000313" key="12">
    <source>
        <dbReference type="EMBL" id="MBD3871213.1"/>
    </source>
</evidence>
<evidence type="ECO:0000256" key="1">
    <source>
        <dbReference type="ARBA" id="ARBA00022485"/>
    </source>
</evidence>
<evidence type="ECO:0000259" key="11">
    <source>
        <dbReference type="PROSITE" id="PS51918"/>
    </source>
</evidence>
<dbReference type="InterPro" id="IPR006638">
    <property type="entry name" value="Elp3/MiaA/NifB-like_rSAM"/>
</dbReference>
<comment type="function">
    <text evidence="8">Catalyzes the methylthiolation of an aspartic acid residue of ribosomal protein uS12.</text>
</comment>
<dbReference type="EMBL" id="JACXWA010000121">
    <property type="protein sequence ID" value="MBD3871213.1"/>
    <property type="molecule type" value="Genomic_DNA"/>
</dbReference>
<dbReference type="Gene3D" id="3.40.50.12160">
    <property type="entry name" value="Methylthiotransferase, N-terminal domain"/>
    <property type="match status" value="1"/>
</dbReference>
<dbReference type="SFLD" id="SFLDS00029">
    <property type="entry name" value="Radical_SAM"/>
    <property type="match status" value="1"/>
</dbReference>
<feature type="binding site" evidence="8">
    <location>
        <position position="96"/>
    </location>
    <ligand>
        <name>[4Fe-4S] cluster</name>
        <dbReference type="ChEBI" id="CHEBI:49883"/>
        <label>1</label>
    </ligand>
</feature>
<evidence type="ECO:0000256" key="7">
    <source>
        <dbReference type="ARBA" id="ARBA00023014"/>
    </source>
</evidence>
<proteinExistence type="inferred from homology"/>
<feature type="domain" description="MTTase N-terminal" evidence="10">
    <location>
        <begin position="17"/>
        <end position="133"/>
    </location>
</feature>
<reference evidence="12 13" key="1">
    <citation type="submission" date="2020-08" db="EMBL/GenBank/DDBJ databases">
        <title>Acidobacteriota in marine sediments use diverse sulfur dissimilation pathways.</title>
        <authorList>
            <person name="Wasmund K."/>
        </authorList>
    </citation>
    <scope>NUCLEOTIDE SEQUENCE [LARGE SCALE GENOMIC DNA]</scope>
    <source>
        <strain evidence="12">MAG AM3-A</strain>
    </source>
</reference>
<dbReference type="PROSITE" id="PS51449">
    <property type="entry name" value="MTTASE_N"/>
    <property type="match status" value="1"/>
</dbReference>
<dbReference type="EC" id="2.8.4.4" evidence="8"/>
<dbReference type="InterPro" id="IPR020612">
    <property type="entry name" value="Methylthiotransferase_CS"/>
</dbReference>
<dbReference type="NCBIfam" id="TIGR00089">
    <property type="entry name" value="MiaB/RimO family radical SAM methylthiotransferase"/>
    <property type="match status" value="1"/>
</dbReference>
<dbReference type="Proteomes" id="UP000598633">
    <property type="component" value="Unassembled WGS sequence"/>
</dbReference>
<keyword evidence="7 8" id="KW-0411">Iron-sulfur</keyword>
<comment type="similarity">
    <text evidence="8">Belongs to the methylthiotransferase family. RimO subfamily.</text>
</comment>
<dbReference type="PROSITE" id="PS51918">
    <property type="entry name" value="RADICAL_SAM"/>
    <property type="match status" value="1"/>
</dbReference>
<keyword evidence="4 8" id="KW-0949">S-adenosyl-L-methionine</keyword>
<dbReference type="InterPro" id="IPR005839">
    <property type="entry name" value="Methylthiotransferase"/>
</dbReference>
<dbReference type="GO" id="GO:0006400">
    <property type="term" value="P:tRNA modification"/>
    <property type="evidence" value="ECO:0007669"/>
    <property type="project" value="InterPro"/>
</dbReference>
<feature type="domain" description="Radical SAM core" evidence="11">
    <location>
        <begin position="154"/>
        <end position="384"/>
    </location>
</feature>
<dbReference type="PROSITE" id="PS01278">
    <property type="entry name" value="MTTASE_RADICAL"/>
    <property type="match status" value="1"/>
</dbReference>
<comment type="cofactor">
    <cofactor evidence="8">
        <name>[4Fe-4S] cluster</name>
        <dbReference type="ChEBI" id="CHEBI:49883"/>
    </cofactor>
    <text evidence="8">Binds 2 [4Fe-4S] clusters. One cluster is coordinated with 3 cysteines and an exchangeable S-adenosyl-L-methionine.</text>
</comment>
<feature type="domain" description="TRAM" evidence="9">
    <location>
        <begin position="387"/>
        <end position="455"/>
    </location>
</feature>
<dbReference type="SUPFAM" id="SSF102114">
    <property type="entry name" value="Radical SAM enzymes"/>
    <property type="match status" value="1"/>
</dbReference>
<keyword evidence="5 8" id="KW-0479">Metal-binding</keyword>
<keyword evidence="2 8" id="KW-0963">Cytoplasm</keyword>
<dbReference type="Gene3D" id="3.80.30.20">
    <property type="entry name" value="tm_1862 like domain"/>
    <property type="match status" value="1"/>
</dbReference>
<dbReference type="PROSITE" id="PS50926">
    <property type="entry name" value="TRAM"/>
    <property type="match status" value="1"/>
</dbReference>
<dbReference type="NCBIfam" id="TIGR01125">
    <property type="entry name" value="30S ribosomal protein S12 methylthiotransferase RimO"/>
    <property type="match status" value="1"/>
</dbReference>
<dbReference type="GO" id="GO:0051539">
    <property type="term" value="F:4 iron, 4 sulfur cluster binding"/>
    <property type="evidence" value="ECO:0007669"/>
    <property type="project" value="UniProtKB-UniRule"/>
</dbReference>
<gene>
    <name evidence="8 12" type="primary">rimO</name>
    <name evidence="12" type="ORF">IFJ97_07640</name>
</gene>
<protein>
    <recommendedName>
        <fullName evidence="8">Ribosomal protein uS12 methylthiotransferase RimO</fullName>
        <shortName evidence="8">uS12 MTTase</shortName>
        <shortName evidence="8">uS12 methylthiotransferase</shortName>
        <ecNumber evidence="8">2.8.4.4</ecNumber>
    </recommendedName>
    <alternativeName>
        <fullName evidence="8">Ribosomal protein uS12 (aspartate-C(3))-methylthiotransferase</fullName>
    </alternativeName>
    <alternativeName>
        <fullName evidence="8">Ribosome maturation factor RimO</fullName>
    </alternativeName>
</protein>
<dbReference type="PANTHER" id="PTHR43837">
    <property type="entry name" value="RIBOSOMAL PROTEIN S12 METHYLTHIOTRANSFERASE RIMO"/>
    <property type="match status" value="1"/>
</dbReference>
<dbReference type="InterPro" id="IPR007197">
    <property type="entry name" value="rSAM"/>
</dbReference>
<dbReference type="SFLD" id="SFLDG01061">
    <property type="entry name" value="methylthiotransferase"/>
    <property type="match status" value="1"/>
</dbReference>
<dbReference type="InterPro" id="IPR038135">
    <property type="entry name" value="Methylthiotransferase_N_sf"/>
</dbReference>
<comment type="subcellular location">
    <subcellularLocation>
        <location evidence="8">Cytoplasm</location>
    </subcellularLocation>
</comment>
<evidence type="ECO:0000256" key="2">
    <source>
        <dbReference type="ARBA" id="ARBA00022490"/>
    </source>
</evidence>
<sequence length="471" mass="52017">MAEARKEKLKRLDQPPVRVGMISLGCAKNLVDGETMLGHLERAGVELTADAAQADVVLVNTCGFIDDAKRESIDSILEVVEAKQKGEVRRLVVTGCMAQAYAEELRREIPEIDAFVGLDELEQITEAVRGELSDHIPDQRGALKVYDHHNPRILSTGSFAYLKVAEGCNNPCSFCHIPEMRGAFRSRTIDDLVSEARSLEERGVKELVLIAQDTTRYGEDLGLENGLRSLVEDLLASTTVPWIRFLYAYPATLDEGLFDLMAAENRFLSYLDIPLQHASRSVLKAMKRGGDARSYRAMIERARAVVPDLTLRTTFIVGFPGEGEEEFTELLDFVREVRFDHLGAFSYSWQEENPGASLGDSVTGEEKSQRHQLLMQAQQEISLSHNQALIGSTLPALVAGPLPEMELLLEARLQRQAPEIDGRLLINDGTASPGSLVEVEITDAHEYDIVGRLVRVVAPGETTALRLPVVG</sequence>
<dbReference type="PANTHER" id="PTHR43837:SF1">
    <property type="entry name" value="RIBOSOMAL PROTEIN US12 METHYLTHIOTRANSFERASE RIMO"/>
    <property type="match status" value="1"/>
</dbReference>
<dbReference type="GO" id="GO:0005840">
    <property type="term" value="C:ribosome"/>
    <property type="evidence" value="ECO:0007669"/>
    <property type="project" value="UniProtKB-KW"/>
</dbReference>
<evidence type="ECO:0000256" key="4">
    <source>
        <dbReference type="ARBA" id="ARBA00022691"/>
    </source>
</evidence>
<feature type="binding site" evidence="8">
    <location>
        <position position="26"/>
    </location>
    <ligand>
        <name>[4Fe-4S] cluster</name>
        <dbReference type="ChEBI" id="CHEBI:49883"/>
        <label>1</label>
    </ligand>
</feature>
<dbReference type="InterPro" id="IPR012340">
    <property type="entry name" value="NA-bd_OB-fold"/>
</dbReference>
<organism evidence="12 13">
    <name type="scientific">Candidatus Sulfomarinibacter kjeldsenii</name>
    <dbReference type="NCBI Taxonomy" id="2885994"/>
    <lineage>
        <taxon>Bacteria</taxon>
        <taxon>Pseudomonadati</taxon>
        <taxon>Acidobacteriota</taxon>
        <taxon>Thermoanaerobaculia</taxon>
        <taxon>Thermoanaerobaculales</taxon>
        <taxon>Candidatus Sulfomarinibacteraceae</taxon>
        <taxon>Candidatus Sulfomarinibacter</taxon>
    </lineage>
</organism>
<dbReference type="Pfam" id="PF04055">
    <property type="entry name" value="Radical_SAM"/>
    <property type="match status" value="1"/>
</dbReference>
<dbReference type="GO" id="GO:0035599">
    <property type="term" value="F:aspartic acid methylthiotransferase activity"/>
    <property type="evidence" value="ECO:0007669"/>
    <property type="project" value="TreeGrafter"/>
</dbReference>
<keyword evidence="3 8" id="KW-0808">Transferase</keyword>
<dbReference type="GO" id="GO:0046872">
    <property type="term" value="F:metal ion binding"/>
    <property type="evidence" value="ECO:0007669"/>
    <property type="project" value="UniProtKB-KW"/>
</dbReference>
<evidence type="ECO:0000259" key="10">
    <source>
        <dbReference type="PROSITE" id="PS51449"/>
    </source>
</evidence>
<feature type="binding site" evidence="8">
    <location>
        <position position="168"/>
    </location>
    <ligand>
        <name>[4Fe-4S] cluster</name>
        <dbReference type="ChEBI" id="CHEBI:49883"/>
        <label>2</label>
        <note>4Fe-4S-S-AdoMet</note>
    </ligand>
</feature>
<evidence type="ECO:0000256" key="6">
    <source>
        <dbReference type="ARBA" id="ARBA00023004"/>
    </source>
</evidence>
<evidence type="ECO:0000256" key="5">
    <source>
        <dbReference type="ARBA" id="ARBA00022723"/>
    </source>
</evidence>
<dbReference type="GO" id="GO:0103039">
    <property type="term" value="F:protein methylthiotransferase activity"/>
    <property type="evidence" value="ECO:0007669"/>
    <property type="project" value="UniProtKB-EC"/>
</dbReference>
<evidence type="ECO:0000313" key="13">
    <source>
        <dbReference type="Proteomes" id="UP000598633"/>
    </source>
</evidence>
<dbReference type="Pfam" id="PF18693">
    <property type="entry name" value="TRAM_2"/>
    <property type="match status" value="1"/>
</dbReference>
<accession>A0A8J6Y6R4</accession>
<dbReference type="Pfam" id="PF00919">
    <property type="entry name" value="UPF0004"/>
    <property type="match status" value="1"/>
</dbReference>
<dbReference type="CDD" id="cd01335">
    <property type="entry name" value="Radical_SAM"/>
    <property type="match status" value="1"/>
</dbReference>
<dbReference type="InterPro" id="IPR058240">
    <property type="entry name" value="rSAM_sf"/>
</dbReference>
<comment type="catalytic activity">
    <reaction evidence="8">
        <text>L-aspartate(89)-[ribosomal protein uS12]-hydrogen + (sulfur carrier)-SH + AH2 + 2 S-adenosyl-L-methionine = 3-methylsulfanyl-L-aspartate(89)-[ribosomal protein uS12]-hydrogen + (sulfur carrier)-H + 5'-deoxyadenosine + L-methionine + A + S-adenosyl-L-homocysteine + 2 H(+)</text>
        <dbReference type="Rhea" id="RHEA:37087"/>
        <dbReference type="Rhea" id="RHEA-COMP:10460"/>
        <dbReference type="Rhea" id="RHEA-COMP:10461"/>
        <dbReference type="Rhea" id="RHEA-COMP:14737"/>
        <dbReference type="Rhea" id="RHEA-COMP:14739"/>
        <dbReference type="ChEBI" id="CHEBI:13193"/>
        <dbReference type="ChEBI" id="CHEBI:15378"/>
        <dbReference type="ChEBI" id="CHEBI:17319"/>
        <dbReference type="ChEBI" id="CHEBI:17499"/>
        <dbReference type="ChEBI" id="CHEBI:29917"/>
        <dbReference type="ChEBI" id="CHEBI:29961"/>
        <dbReference type="ChEBI" id="CHEBI:57844"/>
        <dbReference type="ChEBI" id="CHEBI:57856"/>
        <dbReference type="ChEBI" id="CHEBI:59789"/>
        <dbReference type="ChEBI" id="CHEBI:64428"/>
        <dbReference type="ChEBI" id="CHEBI:73599"/>
        <dbReference type="EC" id="2.8.4.4"/>
    </reaction>
</comment>
<dbReference type="InterPro" id="IPR023404">
    <property type="entry name" value="rSAM_horseshoe"/>
</dbReference>
<comment type="caution">
    <text evidence="12">The sequence shown here is derived from an EMBL/GenBank/DDBJ whole genome shotgun (WGS) entry which is preliminary data.</text>
</comment>